<comment type="similarity">
    <text evidence="1">Belongs to the sigma-70 factor family. ECF subfamily.</text>
</comment>
<dbReference type="PANTHER" id="PTHR43133">
    <property type="entry name" value="RNA POLYMERASE ECF-TYPE SIGMA FACTO"/>
    <property type="match status" value="1"/>
</dbReference>
<evidence type="ECO:0000256" key="3">
    <source>
        <dbReference type="ARBA" id="ARBA00023082"/>
    </source>
</evidence>
<dbReference type="AlphaFoldDB" id="A0A927G7I2"/>
<dbReference type="InterPro" id="IPR014284">
    <property type="entry name" value="RNA_pol_sigma-70_dom"/>
</dbReference>
<evidence type="ECO:0000256" key="4">
    <source>
        <dbReference type="ARBA" id="ARBA00023125"/>
    </source>
</evidence>
<dbReference type="Proteomes" id="UP000610846">
    <property type="component" value="Unassembled WGS sequence"/>
</dbReference>
<dbReference type="Gene3D" id="1.10.1740.10">
    <property type="match status" value="1"/>
</dbReference>
<evidence type="ECO:0000259" key="6">
    <source>
        <dbReference type="Pfam" id="PF04542"/>
    </source>
</evidence>
<proteinExistence type="inferred from homology"/>
<dbReference type="InterPro" id="IPR013325">
    <property type="entry name" value="RNA_pol_sigma_r2"/>
</dbReference>
<dbReference type="Pfam" id="PF04542">
    <property type="entry name" value="Sigma70_r2"/>
    <property type="match status" value="1"/>
</dbReference>
<reference evidence="7" key="2">
    <citation type="submission" date="2020-09" db="EMBL/GenBank/DDBJ databases">
        <authorList>
            <person name="Yu Y."/>
        </authorList>
    </citation>
    <scope>NUCLEOTIDE SEQUENCE</scope>
    <source>
        <strain evidence="7">KCTC 49039</strain>
    </source>
</reference>
<accession>A0A927G7I2</accession>
<dbReference type="RefSeq" id="WP_191827434.1">
    <property type="nucleotide sequence ID" value="NZ_JACYHB010000001.1"/>
</dbReference>
<evidence type="ECO:0000313" key="8">
    <source>
        <dbReference type="Proteomes" id="UP000610846"/>
    </source>
</evidence>
<dbReference type="SUPFAM" id="SSF88659">
    <property type="entry name" value="Sigma3 and sigma4 domains of RNA polymerase sigma factors"/>
    <property type="match status" value="1"/>
</dbReference>
<evidence type="ECO:0000256" key="5">
    <source>
        <dbReference type="ARBA" id="ARBA00023163"/>
    </source>
</evidence>
<evidence type="ECO:0000256" key="1">
    <source>
        <dbReference type="ARBA" id="ARBA00010641"/>
    </source>
</evidence>
<keyword evidence="4" id="KW-0238">DNA-binding</keyword>
<dbReference type="InterPro" id="IPR039425">
    <property type="entry name" value="RNA_pol_sigma-70-like"/>
</dbReference>
<dbReference type="SUPFAM" id="SSF88946">
    <property type="entry name" value="Sigma2 domain of RNA polymerase sigma factors"/>
    <property type="match status" value="1"/>
</dbReference>
<dbReference type="PANTHER" id="PTHR43133:SF8">
    <property type="entry name" value="RNA POLYMERASE SIGMA FACTOR HI_1459-RELATED"/>
    <property type="match status" value="1"/>
</dbReference>
<dbReference type="GO" id="GO:0006352">
    <property type="term" value="P:DNA-templated transcription initiation"/>
    <property type="evidence" value="ECO:0007669"/>
    <property type="project" value="InterPro"/>
</dbReference>
<keyword evidence="2" id="KW-0805">Transcription regulation</keyword>
<gene>
    <name evidence="7" type="ORF">IF651_02300</name>
</gene>
<keyword evidence="5" id="KW-0804">Transcription</keyword>
<dbReference type="InterPro" id="IPR013324">
    <property type="entry name" value="RNA_pol_sigma_r3/r4-like"/>
</dbReference>
<evidence type="ECO:0000256" key="2">
    <source>
        <dbReference type="ARBA" id="ARBA00023015"/>
    </source>
</evidence>
<dbReference type="InterPro" id="IPR007627">
    <property type="entry name" value="RNA_pol_sigma70_r2"/>
</dbReference>
<dbReference type="EMBL" id="JACYHB010000001">
    <property type="protein sequence ID" value="MBD8077892.1"/>
    <property type="molecule type" value="Genomic_DNA"/>
</dbReference>
<dbReference type="GO" id="GO:0003677">
    <property type="term" value="F:DNA binding"/>
    <property type="evidence" value="ECO:0007669"/>
    <property type="project" value="UniProtKB-KW"/>
</dbReference>
<sequence length="251" mass="27890">MAPSSRGTPDVPVDVVVAARAGDARALDLLVAQSLPLVYNVVGRALDGHPDTDDVVQESVLRVVSGIGSLEQEQSFRSWLVAITVRQVRDWMRRSRYERAHLAELVAADVERDPAGDFVTTTIDQLLLEGQRRRIAEATRWLDPQDRDVLALWWLEASGELTRTELARSLDVERRHAAVRVQRMRERLSTGLAIVAALETAPPCAGLDDAARRWDGTPSPMWRKRLARHVRGCPRCAGALDRTAAPERLLA</sequence>
<reference evidence="7" key="1">
    <citation type="journal article" date="2018" name="Curr. Microbiol.">
        <title>Cellulosimicrobium arenosum sp. nov., Isolated from Marine Sediment Sand.</title>
        <authorList>
            <person name="Oh M."/>
            <person name="Kim J.H."/>
            <person name="Yoon J.H."/>
            <person name="Schumann P."/>
            <person name="Kim W."/>
        </authorList>
    </citation>
    <scope>NUCLEOTIDE SEQUENCE</scope>
    <source>
        <strain evidence="7">KCTC 49039</strain>
    </source>
</reference>
<protein>
    <submittedName>
        <fullName evidence="7">Sigma-70 family RNA polymerase sigma factor</fullName>
    </submittedName>
</protein>
<name>A0A927G7I2_9MICO</name>
<organism evidence="7 8">
    <name type="scientific">Cellulosimicrobium arenosum</name>
    <dbReference type="NCBI Taxonomy" id="2708133"/>
    <lineage>
        <taxon>Bacteria</taxon>
        <taxon>Bacillati</taxon>
        <taxon>Actinomycetota</taxon>
        <taxon>Actinomycetes</taxon>
        <taxon>Micrococcales</taxon>
        <taxon>Promicromonosporaceae</taxon>
        <taxon>Cellulosimicrobium</taxon>
    </lineage>
</organism>
<feature type="domain" description="RNA polymerase sigma-70 region 2" evidence="6">
    <location>
        <begin position="30"/>
        <end position="96"/>
    </location>
</feature>
<keyword evidence="8" id="KW-1185">Reference proteome</keyword>
<dbReference type="NCBIfam" id="TIGR02937">
    <property type="entry name" value="sigma70-ECF"/>
    <property type="match status" value="1"/>
</dbReference>
<comment type="caution">
    <text evidence="7">The sequence shown here is derived from an EMBL/GenBank/DDBJ whole genome shotgun (WGS) entry which is preliminary data.</text>
</comment>
<keyword evidence="3" id="KW-0731">Sigma factor</keyword>
<evidence type="ECO:0000313" key="7">
    <source>
        <dbReference type="EMBL" id="MBD8077892.1"/>
    </source>
</evidence>
<dbReference type="GO" id="GO:0016987">
    <property type="term" value="F:sigma factor activity"/>
    <property type="evidence" value="ECO:0007669"/>
    <property type="project" value="UniProtKB-KW"/>
</dbReference>